<dbReference type="GeneID" id="28729076"/>
<dbReference type="GO" id="GO:0005634">
    <property type="term" value="C:nucleus"/>
    <property type="evidence" value="ECO:0007669"/>
    <property type="project" value="UniProtKB-SubCell"/>
</dbReference>
<evidence type="ECO:0000256" key="4">
    <source>
        <dbReference type="ARBA" id="ARBA00022454"/>
    </source>
</evidence>
<dbReference type="Pfam" id="PF02463">
    <property type="entry name" value="SMC_N"/>
    <property type="match status" value="1"/>
</dbReference>
<dbReference type="Gene3D" id="3.40.50.300">
    <property type="entry name" value="P-loop containing nucleotide triphosphate hydrolases"/>
    <property type="match status" value="2"/>
</dbReference>
<comment type="caution">
    <text evidence="13">The sequence shown here is derived from an EMBL/GenBank/DDBJ whole genome shotgun (WGS) entry which is preliminary data.</text>
</comment>
<dbReference type="PANTHER" id="PTHR18937:SF12">
    <property type="entry name" value="STRUCTURAL MAINTENANCE OF CHROMOSOMES PROTEIN"/>
    <property type="match status" value="1"/>
</dbReference>
<evidence type="ECO:0000313" key="13">
    <source>
        <dbReference type="EMBL" id="KOS15636.1"/>
    </source>
</evidence>
<keyword evidence="5" id="KW-0132">Cell division</keyword>
<dbReference type="OrthoDB" id="5575062at2759"/>
<dbReference type="RefSeq" id="XP_017993268.1">
    <property type="nucleotide sequence ID" value="XM_018137201.1"/>
</dbReference>
<evidence type="ECO:0000256" key="2">
    <source>
        <dbReference type="ARBA" id="ARBA00004286"/>
    </source>
</evidence>
<name>A0A0M8MMS6_9BASI</name>
<organism evidence="13 14">
    <name type="scientific">Malassezia pachydermatis</name>
    <dbReference type="NCBI Taxonomy" id="77020"/>
    <lineage>
        <taxon>Eukaryota</taxon>
        <taxon>Fungi</taxon>
        <taxon>Dikarya</taxon>
        <taxon>Basidiomycota</taxon>
        <taxon>Ustilaginomycotina</taxon>
        <taxon>Malasseziomycetes</taxon>
        <taxon>Malasseziales</taxon>
        <taxon>Malasseziaceae</taxon>
        <taxon>Malassezia</taxon>
    </lineage>
</organism>
<dbReference type="Gene3D" id="1.20.1060.20">
    <property type="match status" value="1"/>
</dbReference>
<dbReference type="GO" id="GO:0005524">
    <property type="term" value="F:ATP binding"/>
    <property type="evidence" value="ECO:0007669"/>
    <property type="project" value="InterPro"/>
</dbReference>
<dbReference type="EMBL" id="LGAV01000002">
    <property type="protein sequence ID" value="KOS15636.1"/>
    <property type="molecule type" value="Genomic_DNA"/>
</dbReference>
<feature type="coiled-coil region" evidence="11">
    <location>
        <begin position="393"/>
        <end position="483"/>
    </location>
</feature>
<evidence type="ECO:0000256" key="1">
    <source>
        <dbReference type="ARBA" id="ARBA00004123"/>
    </source>
</evidence>
<accession>A0A0M8MMS6</accession>
<protein>
    <recommendedName>
        <fullName evidence="10">Structural maintenance of chromosomes protein</fullName>
    </recommendedName>
</protein>
<evidence type="ECO:0000259" key="12">
    <source>
        <dbReference type="SMART" id="SM00968"/>
    </source>
</evidence>
<dbReference type="PANTHER" id="PTHR18937">
    <property type="entry name" value="STRUCTURAL MAINTENANCE OF CHROMOSOMES SMC FAMILY MEMBER"/>
    <property type="match status" value="1"/>
</dbReference>
<feature type="coiled-coil region" evidence="11">
    <location>
        <begin position="1019"/>
        <end position="1060"/>
    </location>
</feature>
<dbReference type="InterPro" id="IPR036277">
    <property type="entry name" value="SMC_hinge_sf"/>
</dbReference>
<feature type="coiled-coil region" evidence="11">
    <location>
        <begin position="846"/>
        <end position="929"/>
    </location>
</feature>
<dbReference type="PIRSF" id="PIRSF005719">
    <property type="entry name" value="SMC"/>
    <property type="match status" value="1"/>
</dbReference>
<dbReference type="GO" id="GO:0051301">
    <property type="term" value="P:cell division"/>
    <property type="evidence" value="ECO:0007669"/>
    <property type="project" value="UniProtKB-KW"/>
</dbReference>
<proteinExistence type="inferred from homology"/>
<evidence type="ECO:0000256" key="5">
    <source>
        <dbReference type="ARBA" id="ARBA00022618"/>
    </source>
</evidence>
<dbReference type="GO" id="GO:0016887">
    <property type="term" value="F:ATP hydrolysis activity"/>
    <property type="evidence" value="ECO:0007669"/>
    <property type="project" value="InterPro"/>
</dbReference>
<dbReference type="InterPro" id="IPR027417">
    <property type="entry name" value="P-loop_NTPase"/>
</dbReference>
<evidence type="ECO:0000256" key="8">
    <source>
        <dbReference type="ARBA" id="ARBA00023242"/>
    </source>
</evidence>
<dbReference type="CDD" id="cd03275">
    <property type="entry name" value="ABC_SMC1_euk"/>
    <property type="match status" value="2"/>
</dbReference>
<dbReference type="GO" id="GO:0007062">
    <property type="term" value="P:sister chromatid cohesion"/>
    <property type="evidence" value="ECO:0007669"/>
    <property type="project" value="InterPro"/>
</dbReference>
<keyword evidence="8 10" id="KW-0539">Nucleus</keyword>
<dbReference type="VEuPathDB" id="FungiDB:Malapachy_2713"/>
<evidence type="ECO:0000256" key="11">
    <source>
        <dbReference type="SAM" id="Coils"/>
    </source>
</evidence>
<dbReference type="GO" id="GO:0003677">
    <property type="term" value="F:DNA binding"/>
    <property type="evidence" value="ECO:0007669"/>
    <property type="project" value="TreeGrafter"/>
</dbReference>
<evidence type="ECO:0000256" key="10">
    <source>
        <dbReference type="PIRNR" id="PIRNR005719"/>
    </source>
</evidence>
<reference evidence="13 14" key="1">
    <citation type="submission" date="2015-07" db="EMBL/GenBank/DDBJ databases">
        <title>Draft Genome Sequence of Malassezia furfur CBS1878 and Malassezia pachydermatis CBS1879.</title>
        <authorList>
            <person name="Triana S."/>
            <person name="Ohm R."/>
            <person name="Gonzalez A."/>
            <person name="DeCock H."/>
            <person name="Restrepo S."/>
            <person name="Celis A."/>
        </authorList>
    </citation>
    <scope>NUCLEOTIDE SEQUENCE [LARGE SCALE GENOMIC DNA]</scope>
    <source>
        <strain evidence="13 14">CBS 1879</strain>
    </source>
</reference>
<dbReference type="GO" id="GO:0008278">
    <property type="term" value="C:cohesin complex"/>
    <property type="evidence" value="ECO:0007669"/>
    <property type="project" value="InterPro"/>
</dbReference>
<evidence type="ECO:0000256" key="7">
    <source>
        <dbReference type="ARBA" id="ARBA00023054"/>
    </source>
</evidence>
<comment type="similarity">
    <text evidence="3">Belongs to the SMC family. SMC1 subfamily.</text>
</comment>
<dbReference type="Proteomes" id="UP000037751">
    <property type="component" value="Unassembled WGS sequence"/>
</dbReference>
<keyword evidence="4" id="KW-0158">Chromosome</keyword>
<evidence type="ECO:0000256" key="9">
    <source>
        <dbReference type="ARBA" id="ARBA00023306"/>
    </source>
</evidence>
<keyword evidence="14" id="KW-1185">Reference proteome</keyword>
<keyword evidence="6" id="KW-0498">Mitosis</keyword>
<dbReference type="SUPFAM" id="SSF75553">
    <property type="entry name" value="Smc hinge domain"/>
    <property type="match status" value="1"/>
</dbReference>
<dbReference type="AlphaFoldDB" id="A0A0M8MMS6"/>
<feature type="coiled-coil region" evidence="11">
    <location>
        <begin position="307"/>
        <end position="362"/>
    </location>
</feature>
<evidence type="ECO:0000256" key="6">
    <source>
        <dbReference type="ARBA" id="ARBA00022776"/>
    </source>
</evidence>
<dbReference type="InterPro" id="IPR028468">
    <property type="entry name" value="Smc1_ABC"/>
</dbReference>
<evidence type="ECO:0000313" key="14">
    <source>
        <dbReference type="Proteomes" id="UP000037751"/>
    </source>
</evidence>
<dbReference type="Gene3D" id="3.30.70.1620">
    <property type="match status" value="1"/>
</dbReference>
<dbReference type="Pfam" id="PF06470">
    <property type="entry name" value="SMC_hinge"/>
    <property type="match status" value="1"/>
</dbReference>
<dbReference type="STRING" id="77020.A0A0M8MMS6"/>
<dbReference type="InterPro" id="IPR010935">
    <property type="entry name" value="SMC_hinge"/>
</dbReference>
<dbReference type="InterPro" id="IPR003395">
    <property type="entry name" value="RecF/RecN/SMC_N"/>
</dbReference>
<comment type="subcellular location">
    <subcellularLocation>
        <location evidence="2">Chromosome</location>
    </subcellularLocation>
    <subcellularLocation>
        <location evidence="1 10">Nucleus</location>
    </subcellularLocation>
</comment>
<gene>
    <name evidence="13" type="ORF">Malapachy_2713</name>
</gene>
<keyword evidence="7 11" id="KW-0175">Coiled coil</keyword>
<dbReference type="SUPFAM" id="SSF52540">
    <property type="entry name" value="P-loop containing nucleoside triphosphate hydrolases"/>
    <property type="match status" value="1"/>
</dbReference>
<feature type="domain" description="SMC hinge" evidence="12">
    <location>
        <begin position="519"/>
        <end position="635"/>
    </location>
</feature>
<keyword evidence="9" id="KW-0131">Cell cycle</keyword>
<dbReference type="InterPro" id="IPR024704">
    <property type="entry name" value="SMC"/>
</dbReference>
<dbReference type="SMART" id="SM00968">
    <property type="entry name" value="SMC_hinge"/>
    <property type="match status" value="1"/>
</dbReference>
<evidence type="ECO:0000256" key="3">
    <source>
        <dbReference type="ARBA" id="ARBA00005597"/>
    </source>
</evidence>
<sequence length="1222" mass="138707">MPLKQLEIDNFKSYRGKQIVGPFSAFSAVIGPNGSGKSNLMDAISFVLGVRGAQIRSSELSDLIYSRNLSQGDTVTVFEDDAPSKASVTAVIEDANHMEHRFQRIVTATGASEYRYNGRMTTQASYNAKLEQLNILVKARNFLVFQGDVEAFAEQCSKDLSEVIDQISGSKLLQGEYEAAKSAYQEAVDHSAALVAKRKTLQGELRHMRQHKEASDRYDVLKNELSSHIVQKMLWRLYHIHEIIEIHTDWIEAHATRGEQARKRLEDKEGIVAAARTELGKVQQAVLDKENEKKQTARLLDAKRPEKDRLVERAEHARRKLQQAQSLYKQAEKDHTVQAEALNRLEADKVLVEKALVQAKEAQEAALATTTRKLSDEELQMYHALKAQSAAIASDERTQLEQIQRERREKQTALDTVQDRLDDAASKLERLEEQEALLAASAMSLEQREPEAAEKVKEAKAALEQHQAQKEDIAAREKELNDVLVLCYNKLLRMGQDQRVHEREMRLRESIRSLRSIFPGVHGRLLDLCKPTQKKYEIAMATTLGRNTEAVVVDHESTAMECIEYLRNQRAGQATFIPLDTIQTKPINDRLRSVSPQARLAVDVMQYSPAVERAVHFACGNTLICDTLDVARNVCFEKNQRVKAVTLDGTVIHKTGMMTGGPSMQDSVRQWDEQEMLGVQRERDRCMSELKELQQQKYTLGEEEEAVAKITRAQAALSNVHQEQADVARRRKDIAAERSTLEAQQKALTVDVHKHNTALTTLATRLTELETFLAQVDDKHFAAFCERIGVANVREYESQQLALTQALDMETEQYQRQLARLAHQRTFTLQQEQNTAERLAYIQAAIDKETKRLPALEQEMAACDREMASLRAQLEQMQSDWQALRDQHREKSDALHEKRKALIATSRDVDAHRKEVAERNDEIAQLDLERTNLYRQCRLETIDLPLESGDLANVALEDEAPLPAVDGDDAVQPIRPFDVVVDFSRLSDAERTDRGSTKARELQDKIDMAREEMAKLNPSTHTANKLEGLERELQTCERDMDSCREHVRETREELQHVKKQRTDKFMRAYNHIAERIDGVYKDLTKSKAAPMGGVAYLTLEDTDEPFRTGIRYHAMPPMKRFRDMDQLSGGEKTMAALSLLFAIHTYQPAPFFVLDEVDAALDSQNVARVSEYIREHASDQFQFIVISLKASLYERSQGLVGVYRNQAANSSAIVTLDLESYA</sequence>